<name>A0A438ER33_VITVI</name>
<keyword evidence="5" id="KW-0804">Transcription</keyword>
<dbReference type="PANTHER" id="PTHR11064">
    <property type="entry name" value="CCAAT-BINDING TRANSCRIPTION FACTOR-RELATED"/>
    <property type="match status" value="1"/>
</dbReference>
<evidence type="ECO:0000256" key="1">
    <source>
        <dbReference type="ARBA" id="ARBA00009053"/>
    </source>
</evidence>
<gene>
    <name evidence="8" type="primary">NFYB6_4</name>
    <name evidence="8" type="ORF">CK203_088034</name>
</gene>
<evidence type="ECO:0000256" key="3">
    <source>
        <dbReference type="ARBA" id="ARBA00023125"/>
    </source>
</evidence>
<dbReference type="OrthoDB" id="911806at2759"/>
<keyword evidence="3" id="KW-0238">DNA-binding</keyword>
<dbReference type="CDD" id="cd22907">
    <property type="entry name" value="HFD_NFYB"/>
    <property type="match status" value="1"/>
</dbReference>
<dbReference type="AlphaFoldDB" id="A0A438ER33"/>
<keyword evidence="2" id="KW-0805">Transcription regulation</keyword>
<accession>A0A438ER33</accession>
<dbReference type="InterPro" id="IPR003956">
    <property type="entry name" value="Transcrpt_fac_NFYB/HAP3_CS"/>
</dbReference>
<dbReference type="GO" id="GO:0043565">
    <property type="term" value="F:sequence-specific DNA binding"/>
    <property type="evidence" value="ECO:0007669"/>
    <property type="project" value="InterPro"/>
</dbReference>
<proteinExistence type="inferred from homology"/>
<feature type="domain" description="Transcription factor CBF/NF-Y/archaeal histone" evidence="7">
    <location>
        <begin position="51"/>
        <end position="114"/>
    </location>
</feature>
<evidence type="ECO:0000313" key="8">
    <source>
        <dbReference type="EMBL" id="RVW50191.1"/>
    </source>
</evidence>
<evidence type="ECO:0000313" key="9">
    <source>
        <dbReference type="Proteomes" id="UP000288805"/>
    </source>
</evidence>
<evidence type="ECO:0000256" key="2">
    <source>
        <dbReference type="ARBA" id="ARBA00023015"/>
    </source>
</evidence>
<dbReference type="PROSITE" id="PS00685">
    <property type="entry name" value="NFYB_HAP3"/>
    <property type="match status" value="1"/>
</dbReference>
<dbReference type="Proteomes" id="UP000288805">
    <property type="component" value="Unassembled WGS sequence"/>
</dbReference>
<evidence type="ECO:0000256" key="4">
    <source>
        <dbReference type="ARBA" id="ARBA00023159"/>
    </source>
</evidence>
<dbReference type="GO" id="GO:0016602">
    <property type="term" value="C:CCAAT-binding factor complex"/>
    <property type="evidence" value="ECO:0007669"/>
    <property type="project" value="InterPro"/>
</dbReference>
<evidence type="ECO:0000256" key="6">
    <source>
        <dbReference type="SAM" id="MobiDB-lite"/>
    </source>
</evidence>
<keyword evidence="4" id="KW-0010">Activator</keyword>
<dbReference type="Pfam" id="PF00808">
    <property type="entry name" value="CBFD_NFYB_HMF"/>
    <property type="match status" value="1"/>
</dbReference>
<dbReference type="PRINTS" id="PR00615">
    <property type="entry name" value="CCAATSUBUNTA"/>
</dbReference>
<dbReference type="KEGG" id="vvi:100256650"/>
<dbReference type="InterPro" id="IPR009072">
    <property type="entry name" value="Histone-fold"/>
</dbReference>
<feature type="region of interest" description="Disordered" evidence="6">
    <location>
        <begin position="1"/>
        <end position="43"/>
    </location>
</feature>
<dbReference type="GO" id="GO:0046982">
    <property type="term" value="F:protein heterodimerization activity"/>
    <property type="evidence" value="ECO:0007669"/>
    <property type="project" value="InterPro"/>
</dbReference>
<dbReference type="SMR" id="A0A438ER33"/>
<dbReference type="EMBL" id="QGNW01001206">
    <property type="protein sequence ID" value="RVW50191.1"/>
    <property type="molecule type" value="Genomic_DNA"/>
</dbReference>
<dbReference type="SUPFAM" id="SSF47113">
    <property type="entry name" value="Histone-fold"/>
    <property type="match status" value="1"/>
</dbReference>
<comment type="caution">
    <text evidence="8">The sequence shown here is derived from an EMBL/GenBank/DDBJ whole genome shotgun (WGS) entry which is preliminary data.</text>
</comment>
<feature type="compositionally biased region" description="Polar residues" evidence="6">
    <location>
        <begin position="17"/>
        <end position="35"/>
    </location>
</feature>
<evidence type="ECO:0000256" key="5">
    <source>
        <dbReference type="ARBA" id="ARBA00023163"/>
    </source>
</evidence>
<reference evidence="8 9" key="1">
    <citation type="journal article" date="2018" name="PLoS Genet.">
        <title>Population sequencing reveals clonal diversity and ancestral inbreeding in the grapevine cultivar Chardonnay.</title>
        <authorList>
            <person name="Roach M.J."/>
            <person name="Johnson D.L."/>
            <person name="Bohlmann J."/>
            <person name="van Vuuren H.J."/>
            <person name="Jones S.J."/>
            <person name="Pretorius I.S."/>
            <person name="Schmidt S.A."/>
            <person name="Borneman A.R."/>
        </authorList>
    </citation>
    <scope>NUCLEOTIDE SEQUENCE [LARGE SCALE GENOMIC DNA]</scope>
    <source>
        <strain evidence="9">cv. Chardonnay</strain>
        <tissue evidence="8">Leaf</tissue>
    </source>
</reference>
<protein>
    <submittedName>
        <fullName evidence="8">Nuclear transcription factor Y subunit B-6</fullName>
    </submittedName>
</protein>
<dbReference type="Gene3D" id="1.10.20.10">
    <property type="entry name" value="Histone, subunit A"/>
    <property type="match status" value="1"/>
</dbReference>
<dbReference type="GO" id="GO:0001228">
    <property type="term" value="F:DNA-binding transcription activator activity, RNA polymerase II-specific"/>
    <property type="evidence" value="ECO:0007669"/>
    <property type="project" value="InterPro"/>
</dbReference>
<dbReference type="PANTHER" id="PTHR11064:SF196">
    <property type="entry name" value="NUCLEAR TRANSCRIPTION FACTOR Y SUBUNIT B-6"/>
    <property type="match status" value="1"/>
</dbReference>
<evidence type="ECO:0000259" key="7">
    <source>
        <dbReference type="Pfam" id="PF00808"/>
    </source>
</evidence>
<dbReference type="InterPro" id="IPR003958">
    <property type="entry name" value="CBFA_NFYB_domain"/>
</dbReference>
<organism evidence="8 9">
    <name type="scientific">Vitis vinifera</name>
    <name type="common">Grape</name>
    <dbReference type="NCBI Taxonomy" id="29760"/>
    <lineage>
        <taxon>Eukaryota</taxon>
        <taxon>Viridiplantae</taxon>
        <taxon>Streptophyta</taxon>
        <taxon>Embryophyta</taxon>
        <taxon>Tracheophyta</taxon>
        <taxon>Spermatophyta</taxon>
        <taxon>Magnoliopsida</taxon>
        <taxon>eudicotyledons</taxon>
        <taxon>Gunneridae</taxon>
        <taxon>Pentapetalae</taxon>
        <taxon>rosids</taxon>
        <taxon>Vitales</taxon>
        <taxon>Vitaceae</taxon>
        <taxon>Viteae</taxon>
        <taxon>Vitis</taxon>
    </lineage>
</organism>
<dbReference type="InterPro" id="IPR027113">
    <property type="entry name" value="Transc_fact_NFYB/HAP3"/>
</dbReference>
<comment type="similarity">
    <text evidence="1">Belongs to the NFYB/HAP3 subunit family.</text>
</comment>
<sequence>MERDDDQFHGYRRKIPENSSTSALNPGATSSNPIETTAGVGQKQLPMEQYMPIANLTRVMRRVLPAHAKISDDAKETVQECVSEFISFITSEANDRCHHELRKTITAEDVIAAMSKLGFDDYIDPLTLYLHRYRESENERDRMPLRRGREYGSLGAAANYGPPPPPWTTLHIGSQQGLYDAAPIVTRDYFKEGSSAGGSTSSRLPPEYK</sequence>